<proteinExistence type="predicted"/>
<organism evidence="2 3">
    <name type="scientific">Hibiscus trionum</name>
    <name type="common">Flower of an hour</name>
    <dbReference type="NCBI Taxonomy" id="183268"/>
    <lineage>
        <taxon>Eukaryota</taxon>
        <taxon>Viridiplantae</taxon>
        <taxon>Streptophyta</taxon>
        <taxon>Embryophyta</taxon>
        <taxon>Tracheophyta</taxon>
        <taxon>Spermatophyta</taxon>
        <taxon>Magnoliopsida</taxon>
        <taxon>eudicotyledons</taxon>
        <taxon>Gunneridae</taxon>
        <taxon>Pentapetalae</taxon>
        <taxon>rosids</taxon>
        <taxon>malvids</taxon>
        <taxon>Malvales</taxon>
        <taxon>Malvaceae</taxon>
        <taxon>Malvoideae</taxon>
        <taxon>Hibiscus</taxon>
    </lineage>
</organism>
<protein>
    <submittedName>
        <fullName evidence="2">Uncharacterized protein</fullName>
    </submittedName>
</protein>
<accession>A0A9W7J5B3</accession>
<gene>
    <name evidence="2" type="ORF">HRI_004502400</name>
</gene>
<dbReference type="EMBL" id="BSYR01000051">
    <property type="protein sequence ID" value="GMJ08332.1"/>
    <property type="molecule type" value="Genomic_DNA"/>
</dbReference>
<name>A0A9W7J5B3_HIBTR</name>
<dbReference type="PANTHER" id="PTHR33912:SF2">
    <property type="entry name" value="PUTATIVE-RELATED"/>
    <property type="match status" value="1"/>
</dbReference>
<dbReference type="PANTHER" id="PTHR33912">
    <property type="entry name" value="OS01G0939400 PROTEIN"/>
    <property type="match status" value="1"/>
</dbReference>
<sequence>MLSESSGVTSSDRPQPSRLKLNAPSFIQVNPIPTWNAAIPLLSPVPRASSPPSINRMTTTEKREEPPHQEKKTKETENLVFKMWQHPALPFYCEPSPIFTSFAPV</sequence>
<feature type="compositionally biased region" description="Basic and acidic residues" evidence="1">
    <location>
        <begin position="59"/>
        <end position="74"/>
    </location>
</feature>
<feature type="region of interest" description="Disordered" evidence="1">
    <location>
        <begin position="1"/>
        <end position="21"/>
    </location>
</feature>
<dbReference type="OrthoDB" id="673645at2759"/>
<dbReference type="GO" id="GO:0005737">
    <property type="term" value="C:cytoplasm"/>
    <property type="evidence" value="ECO:0007669"/>
    <property type="project" value="TreeGrafter"/>
</dbReference>
<keyword evidence="3" id="KW-1185">Reference proteome</keyword>
<comment type="caution">
    <text evidence="2">The sequence shown here is derived from an EMBL/GenBank/DDBJ whole genome shotgun (WGS) entry which is preliminary data.</text>
</comment>
<evidence type="ECO:0000313" key="2">
    <source>
        <dbReference type="EMBL" id="GMJ08332.1"/>
    </source>
</evidence>
<feature type="region of interest" description="Disordered" evidence="1">
    <location>
        <begin position="46"/>
        <end position="74"/>
    </location>
</feature>
<dbReference type="Proteomes" id="UP001165190">
    <property type="component" value="Unassembled WGS sequence"/>
</dbReference>
<evidence type="ECO:0000313" key="3">
    <source>
        <dbReference type="Proteomes" id="UP001165190"/>
    </source>
</evidence>
<feature type="compositionally biased region" description="Polar residues" evidence="1">
    <location>
        <begin position="1"/>
        <end position="14"/>
    </location>
</feature>
<reference evidence="2" key="1">
    <citation type="submission" date="2023-05" db="EMBL/GenBank/DDBJ databases">
        <title>Genome and transcriptome analyses reveal genes involved in the formation of fine ridges on petal epidermal cells in Hibiscus trionum.</title>
        <authorList>
            <person name="Koshimizu S."/>
            <person name="Masuda S."/>
            <person name="Ishii T."/>
            <person name="Shirasu K."/>
            <person name="Hoshino A."/>
            <person name="Arita M."/>
        </authorList>
    </citation>
    <scope>NUCLEOTIDE SEQUENCE</scope>
    <source>
        <strain evidence="2">Hamamatsu line</strain>
    </source>
</reference>
<dbReference type="InterPro" id="IPR040381">
    <property type="entry name" value="At4g14450-like"/>
</dbReference>
<dbReference type="AlphaFoldDB" id="A0A9W7J5B3"/>
<evidence type="ECO:0000256" key="1">
    <source>
        <dbReference type="SAM" id="MobiDB-lite"/>
    </source>
</evidence>
<dbReference type="GO" id="GO:0005634">
    <property type="term" value="C:nucleus"/>
    <property type="evidence" value="ECO:0007669"/>
    <property type="project" value="TreeGrafter"/>
</dbReference>